<evidence type="ECO:0000313" key="2">
    <source>
        <dbReference type="Proteomes" id="UP000050872"/>
    </source>
</evidence>
<gene>
    <name evidence="1" type="ORF">FD29_GL001625</name>
</gene>
<dbReference type="Proteomes" id="UP000050872">
    <property type="component" value="Unassembled WGS sequence"/>
</dbReference>
<protein>
    <submittedName>
        <fullName evidence="1">Uncharacterized protein</fullName>
    </submittedName>
</protein>
<comment type="caution">
    <text evidence="1">The sequence shown here is derived from an EMBL/GenBank/DDBJ whole genome shotgun (WGS) entry which is preliminary data.</text>
</comment>
<accession>A0A0R1QNP0</accession>
<proteinExistence type="predicted"/>
<sequence>MEGKIMTTSFTGDFSDDKVTIQLGDKGQIICYMEKPEIVNDESAFFIIKDQELIGMSLGSVDNFDRATRYLEIRMPENIIPTDFFYFLTKEMDQFGYNLAVDYKLKISQASLKVYQTYWDQISPLLAAFGLRFVAPKKSRQKPRHKFLKSLAEVPFTVDYQGSHATVYWVKNNEFVVKAGAKLNEKVPLTKADLISFAGKFGLRLRQEHEKQLKNDVLLEDITLRSVNEVGTFLYFAGTNSWLQLKAPDGKTLHELTVVK</sequence>
<dbReference type="STRING" id="1423770.FD29_GL001625"/>
<keyword evidence="2" id="KW-1185">Reference proteome</keyword>
<evidence type="ECO:0000313" key="1">
    <source>
        <dbReference type="EMBL" id="KRL42755.1"/>
    </source>
</evidence>
<dbReference type="EMBL" id="AZEZ01000102">
    <property type="protein sequence ID" value="KRL42755.1"/>
    <property type="molecule type" value="Genomic_DNA"/>
</dbReference>
<dbReference type="AlphaFoldDB" id="A0A0R1QNP0"/>
<organism evidence="1 2">
    <name type="scientific">Companilactobacillus mindensis DSM 14500</name>
    <dbReference type="NCBI Taxonomy" id="1423770"/>
    <lineage>
        <taxon>Bacteria</taxon>
        <taxon>Bacillati</taxon>
        <taxon>Bacillota</taxon>
        <taxon>Bacilli</taxon>
        <taxon>Lactobacillales</taxon>
        <taxon>Lactobacillaceae</taxon>
        <taxon>Companilactobacillus</taxon>
    </lineage>
</organism>
<name>A0A0R1QNP0_9LACO</name>
<reference evidence="1 2" key="1">
    <citation type="journal article" date="2015" name="Genome Announc.">
        <title>Expanding the biotechnology potential of lactobacilli through comparative genomics of 213 strains and associated genera.</title>
        <authorList>
            <person name="Sun Z."/>
            <person name="Harris H.M."/>
            <person name="McCann A."/>
            <person name="Guo C."/>
            <person name="Argimon S."/>
            <person name="Zhang W."/>
            <person name="Yang X."/>
            <person name="Jeffery I.B."/>
            <person name="Cooney J.C."/>
            <person name="Kagawa T.F."/>
            <person name="Liu W."/>
            <person name="Song Y."/>
            <person name="Salvetti E."/>
            <person name="Wrobel A."/>
            <person name="Rasinkangas P."/>
            <person name="Parkhill J."/>
            <person name="Rea M.C."/>
            <person name="O'Sullivan O."/>
            <person name="Ritari J."/>
            <person name="Douillard F.P."/>
            <person name="Paul Ross R."/>
            <person name="Yang R."/>
            <person name="Briner A.E."/>
            <person name="Felis G.E."/>
            <person name="de Vos W.M."/>
            <person name="Barrangou R."/>
            <person name="Klaenhammer T.R."/>
            <person name="Caufield P.W."/>
            <person name="Cui Y."/>
            <person name="Zhang H."/>
            <person name="O'Toole P.W."/>
        </authorList>
    </citation>
    <scope>NUCLEOTIDE SEQUENCE [LARGE SCALE GENOMIC DNA]</scope>
    <source>
        <strain evidence="1 2">DSM 14500</strain>
    </source>
</reference>
<dbReference type="PATRIC" id="fig|1423770.3.peg.1662"/>